<dbReference type="Pfam" id="PF10178">
    <property type="entry name" value="PAC3"/>
    <property type="match status" value="1"/>
</dbReference>
<name>A0A2J6QQU9_9HELO</name>
<protein>
    <submittedName>
        <fullName evidence="2">Uncharacterized protein</fullName>
    </submittedName>
</protein>
<evidence type="ECO:0000256" key="1">
    <source>
        <dbReference type="SAM" id="MobiDB-lite"/>
    </source>
</evidence>
<evidence type="ECO:0000313" key="3">
    <source>
        <dbReference type="Proteomes" id="UP000235672"/>
    </source>
</evidence>
<gene>
    <name evidence="2" type="ORF">NA56DRAFT_560169</name>
</gene>
<dbReference type="InterPro" id="IPR053720">
    <property type="entry name" value="Psm_Assembly_Chaperone"/>
</dbReference>
<dbReference type="OrthoDB" id="5593278at2759"/>
<sequence>MTTPNPPTGLQELRTDGGVEPTRFPAPSKQAAGSVNGTQTIVSSVYFADKIVITISQGGRLSQWIQVPLSSASPTAFDTALPSENEDMLPLGHLTPKTLLGAGGEQRETMGHLYASQIASVIATRNPEETRTVVVGLGLQRVDMDREAFFDLLELIQKII</sequence>
<dbReference type="Proteomes" id="UP000235672">
    <property type="component" value="Unassembled WGS sequence"/>
</dbReference>
<organism evidence="2 3">
    <name type="scientific">Hyaloscypha hepaticicola</name>
    <dbReference type="NCBI Taxonomy" id="2082293"/>
    <lineage>
        <taxon>Eukaryota</taxon>
        <taxon>Fungi</taxon>
        <taxon>Dikarya</taxon>
        <taxon>Ascomycota</taxon>
        <taxon>Pezizomycotina</taxon>
        <taxon>Leotiomycetes</taxon>
        <taxon>Helotiales</taxon>
        <taxon>Hyaloscyphaceae</taxon>
        <taxon>Hyaloscypha</taxon>
    </lineage>
</organism>
<keyword evidence="3" id="KW-1185">Reference proteome</keyword>
<proteinExistence type="predicted"/>
<dbReference type="PANTHER" id="PTHR31051:SF1">
    <property type="entry name" value="PROTEASOME ASSEMBLY CHAPERONE 3"/>
    <property type="match status" value="1"/>
</dbReference>
<dbReference type="EMBL" id="KZ613464">
    <property type="protein sequence ID" value="PMD28633.1"/>
    <property type="molecule type" value="Genomic_DNA"/>
</dbReference>
<dbReference type="Gene3D" id="3.30.230.90">
    <property type="match status" value="1"/>
</dbReference>
<dbReference type="GO" id="GO:0043248">
    <property type="term" value="P:proteasome assembly"/>
    <property type="evidence" value="ECO:0007669"/>
    <property type="project" value="InterPro"/>
</dbReference>
<dbReference type="InterPro" id="IPR018788">
    <property type="entry name" value="Proteasome_assmbl_chp_3"/>
</dbReference>
<accession>A0A2J6QQU9</accession>
<dbReference type="PANTHER" id="PTHR31051">
    <property type="entry name" value="PROTEASOME ASSEMBLY CHAPERONE 3"/>
    <property type="match status" value="1"/>
</dbReference>
<evidence type="ECO:0000313" key="2">
    <source>
        <dbReference type="EMBL" id="PMD28633.1"/>
    </source>
</evidence>
<reference evidence="2 3" key="1">
    <citation type="submission" date="2016-05" db="EMBL/GenBank/DDBJ databases">
        <title>A degradative enzymes factory behind the ericoid mycorrhizal symbiosis.</title>
        <authorList>
            <consortium name="DOE Joint Genome Institute"/>
            <person name="Martino E."/>
            <person name="Morin E."/>
            <person name="Grelet G."/>
            <person name="Kuo A."/>
            <person name="Kohler A."/>
            <person name="Daghino S."/>
            <person name="Barry K."/>
            <person name="Choi C."/>
            <person name="Cichocki N."/>
            <person name="Clum A."/>
            <person name="Copeland A."/>
            <person name="Hainaut M."/>
            <person name="Haridas S."/>
            <person name="Labutti K."/>
            <person name="Lindquist E."/>
            <person name="Lipzen A."/>
            <person name="Khouja H.-R."/>
            <person name="Murat C."/>
            <person name="Ohm R."/>
            <person name="Olson A."/>
            <person name="Spatafora J."/>
            <person name="Veneault-Fourrey C."/>
            <person name="Henrissat B."/>
            <person name="Grigoriev I."/>
            <person name="Martin F."/>
            <person name="Perotto S."/>
        </authorList>
    </citation>
    <scope>NUCLEOTIDE SEQUENCE [LARGE SCALE GENOMIC DNA]</scope>
    <source>
        <strain evidence="2 3">UAMH 7357</strain>
    </source>
</reference>
<feature type="region of interest" description="Disordered" evidence="1">
    <location>
        <begin position="1"/>
        <end position="20"/>
    </location>
</feature>
<dbReference type="AlphaFoldDB" id="A0A2J6QQU9"/>
<dbReference type="STRING" id="1745343.A0A2J6QQU9"/>